<evidence type="ECO:0008006" key="4">
    <source>
        <dbReference type="Google" id="ProtNLM"/>
    </source>
</evidence>
<reference evidence="2 3" key="1">
    <citation type="submission" date="2019-05" db="EMBL/GenBank/DDBJ databases">
        <title>Another draft genome of Portunus trituberculatus and its Hox gene families provides insights of decapod evolution.</title>
        <authorList>
            <person name="Jeong J.-H."/>
            <person name="Song I."/>
            <person name="Kim S."/>
            <person name="Choi T."/>
            <person name="Kim D."/>
            <person name="Ryu S."/>
            <person name="Kim W."/>
        </authorList>
    </citation>
    <scope>NUCLEOTIDE SEQUENCE [LARGE SCALE GENOMIC DNA]</scope>
    <source>
        <tissue evidence="2">Muscle</tissue>
    </source>
</reference>
<sequence length="119" mass="13305">MLQPVVLLTALTWKLLAGRPHPPPESCCSTTVWVRRECGVGGAEVVAVNIVGRVLERRKGSARGEIRNCRLLFIGIPLPGRQYMMRTKHWDHCVTSPVKSEGAVRKWSRQLWSTGTEVS</sequence>
<dbReference type="Proteomes" id="UP000324222">
    <property type="component" value="Unassembled WGS sequence"/>
</dbReference>
<organism evidence="2 3">
    <name type="scientific">Portunus trituberculatus</name>
    <name type="common">Swimming crab</name>
    <name type="synonym">Neptunus trituberculatus</name>
    <dbReference type="NCBI Taxonomy" id="210409"/>
    <lineage>
        <taxon>Eukaryota</taxon>
        <taxon>Metazoa</taxon>
        <taxon>Ecdysozoa</taxon>
        <taxon>Arthropoda</taxon>
        <taxon>Crustacea</taxon>
        <taxon>Multicrustacea</taxon>
        <taxon>Malacostraca</taxon>
        <taxon>Eumalacostraca</taxon>
        <taxon>Eucarida</taxon>
        <taxon>Decapoda</taxon>
        <taxon>Pleocyemata</taxon>
        <taxon>Brachyura</taxon>
        <taxon>Eubrachyura</taxon>
        <taxon>Portunoidea</taxon>
        <taxon>Portunidae</taxon>
        <taxon>Portuninae</taxon>
        <taxon>Portunus</taxon>
    </lineage>
</organism>
<evidence type="ECO:0000313" key="2">
    <source>
        <dbReference type="EMBL" id="MPC12294.1"/>
    </source>
</evidence>
<comment type="caution">
    <text evidence="2">The sequence shown here is derived from an EMBL/GenBank/DDBJ whole genome shotgun (WGS) entry which is preliminary data.</text>
</comment>
<evidence type="ECO:0000313" key="3">
    <source>
        <dbReference type="Proteomes" id="UP000324222"/>
    </source>
</evidence>
<evidence type="ECO:0000256" key="1">
    <source>
        <dbReference type="SAM" id="SignalP"/>
    </source>
</evidence>
<keyword evidence="3" id="KW-1185">Reference proteome</keyword>
<protein>
    <recommendedName>
        <fullName evidence="4">Secreted protein</fullName>
    </recommendedName>
</protein>
<feature type="signal peptide" evidence="1">
    <location>
        <begin position="1"/>
        <end position="18"/>
    </location>
</feature>
<proteinExistence type="predicted"/>
<name>A0A5B7CUE3_PORTR</name>
<keyword evidence="1" id="KW-0732">Signal</keyword>
<dbReference type="EMBL" id="VSRR010000209">
    <property type="protein sequence ID" value="MPC12294.1"/>
    <property type="molecule type" value="Genomic_DNA"/>
</dbReference>
<gene>
    <name evidence="2" type="ORF">E2C01_004977</name>
</gene>
<dbReference type="AlphaFoldDB" id="A0A5B7CUE3"/>
<accession>A0A5B7CUE3</accession>
<feature type="chain" id="PRO_5022682263" description="Secreted protein" evidence="1">
    <location>
        <begin position="19"/>
        <end position="119"/>
    </location>
</feature>